<organism evidence="1">
    <name type="scientific">Enterobacter asburiae</name>
    <dbReference type="NCBI Taxonomy" id="61645"/>
    <lineage>
        <taxon>Bacteria</taxon>
        <taxon>Pseudomonadati</taxon>
        <taxon>Pseudomonadota</taxon>
        <taxon>Gammaproteobacteria</taxon>
        <taxon>Enterobacterales</taxon>
        <taxon>Enterobacteriaceae</taxon>
        <taxon>Enterobacter</taxon>
        <taxon>Enterobacter cloacae complex</taxon>
    </lineage>
</organism>
<evidence type="ECO:0000313" key="1">
    <source>
        <dbReference type="EMBL" id="ARX76088.1"/>
    </source>
</evidence>
<gene>
    <name evidence="1" type="ORF">KJLKPALD_00211</name>
</gene>
<protein>
    <submittedName>
        <fullName evidence="1">Uncharacterized protein</fullName>
    </submittedName>
</protein>
<accession>A0A1Z1VWK5</accession>
<proteinExistence type="predicted"/>
<reference evidence="1" key="1">
    <citation type="submission" date="2017-03" db="EMBL/GenBank/DDBJ databases">
        <title>Dissemination and characteristics of a novel Enterobacteriaceae-encoded carbapenem-hydrolyzing class D beta-lactamase, OXA-436 from four patients involving six different hospitals in Denmark.</title>
        <authorList>
            <person name="Samuelsen O."/>
            <person name="Hansen F."/>
            <person name="Aasnaes B."/>
            <person name="Hasman H."/>
            <person name="Lund B.A."/>
            <person name="Leiros H.-K.S."/>
            <person name="Lilje B."/>
            <person name="Janice J."/>
            <person name="Jakobsen L."/>
            <person name="Littauer P."/>
            <person name="Soes L.M."/>
            <person name="Holzknecht B.J."/>
            <person name="Andersen L.P."/>
            <person name="Stegger M."/>
            <person name="Andersen P.S."/>
            <person name="Hammerum A.M."/>
        </authorList>
    </citation>
    <scope>NUCLEOTIDE SEQUENCE</scope>
    <source>
        <strain evidence="1">AMA 497</strain>
        <plasmid evidence="1">pOXA436</plasmid>
    </source>
</reference>
<geneLocation type="plasmid" evidence="1">
    <name>pOXA436</name>
</geneLocation>
<name>A0A1Z1VWK5_ENTAS</name>
<dbReference type="EMBL" id="KY863418">
    <property type="protein sequence ID" value="ARX76088.1"/>
    <property type="molecule type" value="Genomic_DNA"/>
</dbReference>
<dbReference type="AlphaFoldDB" id="A0A1Z1VWK5"/>
<keyword evidence="1" id="KW-0614">Plasmid</keyword>
<sequence>MLLPPNFLSPEDQAEYDAYMARFSEVVMLPTY</sequence>